<dbReference type="InterPro" id="IPR051454">
    <property type="entry name" value="RNA/ubiquinone_mod_enzymes"/>
</dbReference>
<dbReference type="Pfam" id="PF01136">
    <property type="entry name" value="Peptidase_U32"/>
    <property type="match status" value="1"/>
</dbReference>
<dbReference type="EMBL" id="PFSY01000175">
    <property type="protein sequence ID" value="PJC01315.1"/>
    <property type="molecule type" value="Genomic_DNA"/>
</dbReference>
<dbReference type="AlphaFoldDB" id="A0A2M8DQH8"/>
<proteinExistence type="inferred from homology"/>
<keyword evidence="1 4" id="KW-0645">Protease</keyword>
<evidence type="ECO:0000256" key="3">
    <source>
        <dbReference type="ARBA" id="ARBA00038374"/>
    </source>
</evidence>
<sequence length="415" mass="46821">MNDLKNTIKIMAPVGSDESLMAAIQAGADAIYFGIGQLNMRSLSTVNFTTKDLARITKLCQKKNIKTYLTLNTVVYDQEIKEMQKVVDATKKNNITAIIASDMATINYALSKDVKVHMSTQVNISNIEAIKYYSQFADVMVLARELTLEQVAEIVKQIKKQKIKGPSGELIKIEIFVHGALCMAISGKCYLSLHHYNSSANRGKCLQLCRRAYEVTDLETGNKLKVDNQYIMSPQDLCTIHFINKILAAGVSVLKIEGRARPAEYVKTVTECYRQAVDSYFDKTYDTKKIKEWQKRLKSVFNRDFWGGYYLGQKLGEWSSVYGSRATRKKIYLGKGVKYFTNLKVGEFKIENDSLLVGDDILITGPTTGVIETKVSEIQFDGKDTKLAKPGQAISIPLNQKIRRSDKLYKYIKVK</sequence>
<dbReference type="PROSITE" id="PS01276">
    <property type="entry name" value="PEPTIDASE_U32"/>
    <property type="match status" value="1"/>
</dbReference>
<evidence type="ECO:0000256" key="2">
    <source>
        <dbReference type="ARBA" id="ARBA00022801"/>
    </source>
</evidence>
<dbReference type="GO" id="GO:0006508">
    <property type="term" value="P:proteolysis"/>
    <property type="evidence" value="ECO:0007669"/>
    <property type="project" value="UniProtKB-KW"/>
</dbReference>
<keyword evidence="2" id="KW-0378">Hydrolase</keyword>
<evidence type="ECO:0000256" key="1">
    <source>
        <dbReference type="ARBA" id="ARBA00022670"/>
    </source>
</evidence>
<organism evidence="4 5">
    <name type="scientific">Candidatus Komeilibacteria bacterium CG_4_9_14_0_8_um_filter_36_9</name>
    <dbReference type="NCBI Taxonomy" id="1974473"/>
    <lineage>
        <taxon>Bacteria</taxon>
        <taxon>Candidatus Komeiliibacteriota</taxon>
    </lineage>
</organism>
<dbReference type="GO" id="GO:0008233">
    <property type="term" value="F:peptidase activity"/>
    <property type="evidence" value="ECO:0007669"/>
    <property type="project" value="UniProtKB-KW"/>
</dbReference>
<dbReference type="PANTHER" id="PTHR30217:SF6">
    <property type="entry name" value="TRNA HYDROXYLATION PROTEIN P"/>
    <property type="match status" value="1"/>
</dbReference>
<evidence type="ECO:0000313" key="4">
    <source>
        <dbReference type="EMBL" id="PJC01315.1"/>
    </source>
</evidence>
<dbReference type="Proteomes" id="UP000230136">
    <property type="component" value="Unassembled WGS sequence"/>
</dbReference>
<dbReference type="InterPro" id="IPR001539">
    <property type="entry name" value="Peptidase_U32"/>
</dbReference>
<dbReference type="PANTHER" id="PTHR30217">
    <property type="entry name" value="PEPTIDASE U32 FAMILY"/>
    <property type="match status" value="1"/>
</dbReference>
<comment type="caution">
    <text evidence="4">The sequence shown here is derived from an EMBL/GenBank/DDBJ whole genome shotgun (WGS) entry which is preliminary data.</text>
</comment>
<evidence type="ECO:0000313" key="5">
    <source>
        <dbReference type="Proteomes" id="UP000230136"/>
    </source>
</evidence>
<protein>
    <submittedName>
        <fullName evidence="4">Collagenase-like protease</fullName>
    </submittedName>
</protein>
<accession>A0A2M8DQH8</accession>
<comment type="similarity">
    <text evidence="3">Belongs to the peptidase U32 family.</text>
</comment>
<name>A0A2M8DQH8_9BACT</name>
<reference evidence="5" key="1">
    <citation type="submission" date="2017-09" db="EMBL/GenBank/DDBJ databases">
        <title>Depth-based differentiation of microbial function through sediment-hosted aquifers and enrichment of novel symbionts in the deep terrestrial subsurface.</title>
        <authorList>
            <person name="Probst A.J."/>
            <person name="Ladd B."/>
            <person name="Jarett J.K."/>
            <person name="Geller-Mcgrath D.E."/>
            <person name="Sieber C.M.K."/>
            <person name="Emerson J.B."/>
            <person name="Anantharaman K."/>
            <person name="Thomas B.C."/>
            <person name="Malmstrom R."/>
            <person name="Stieglmeier M."/>
            <person name="Klingl A."/>
            <person name="Woyke T."/>
            <person name="Ryan C.M."/>
            <person name="Banfield J.F."/>
        </authorList>
    </citation>
    <scope>NUCLEOTIDE SEQUENCE [LARGE SCALE GENOMIC DNA]</scope>
</reference>
<gene>
    <name evidence="4" type="ORF">CO073_03845</name>
</gene>